<feature type="non-terminal residue" evidence="6">
    <location>
        <position position="1"/>
    </location>
</feature>
<feature type="compositionally biased region" description="Polar residues" evidence="3">
    <location>
        <begin position="61"/>
        <end position="73"/>
    </location>
</feature>
<dbReference type="InterPro" id="IPR011993">
    <property type="entry name" value="PH-like_dom_sf"/>
</dbReference>
<gene>
    <name evidence="6" type="primary">Plekhg1</name>
    <name evidence="6" type="ORF">RHOROS_R00799</name>
</gene>
<evidence type="ECO:0000259" key="5">
    <source>
        <dbReference type="PROSITE" id="PS50010"/>
    </source>
</evidence>
<evidence type="ECO:0000313" key="6">
    <source>
        <dbReference type="EMBL" id="NXF18974.1"/>
    </source>
</evidence>
<sequence length="1408" mass="158974">MDLSDSDRPVSFSSTSSSASSRDSHCSFGSRMTLVSNSHLGLFNQDKETGAIKLELVPTRRFSSSKTRKNSAVEQEDPEGSPEKRPSMPRKAEPKGASKNCAMSLVTEPTSPKLLYVDRVVQEILETERMYVQDLKSIVKDYLDCITDQTKLSLGTEERSALFGNIRDIYHFNSELLQDLENCENDPVAIADCFVSKSEDFHIYTQYCTNYPRSVAVLTECMRNKALAKFFRERQEALQHSLPLGSYLLKPVQRILKYHLLLHEIENHLDKDTEGYDVVLDAIDTMQRVAWHINDMKRKHEHAIRLQEIQSLLTNWKGPDLTSYGELVLEGTFRIQRAKNERTLFLFDKMLLITKKRDEMFAYKAHILCGNLMLVEVIPKEPLSFSVFHYKNPKMQHTVQAKSQQDKRLWILHLKRLILENHPAKIPAKAKQAILEMDAIHHPGFHYSPEGEMKSSYQPKEGTAPHRVRRKSEPSSRVHKVLKSNGEILCDPSDEESMQLNTDLPFSCAARQPQSPRQFSTPQSNSLIMNILGGGTSVRNIWTDHQIRQALFPSRRPPYENEDDEDDYQMFVPSASTSTTSSAPGGERRGSSGRPCSWHLGQVHQNETSSPTRHKVVRRASSAGESNTCPASARCKTGERGSRREVQTAEGSSRNAYPESSEELTIDDIEHVYDNISYEDLKLMGLTRREETHHGPRRSARDSLYEAENKSSSDSTSKMKTANQKRTSIHASREEILLSKEAPTSSLDELRIIEDNIYDTIRLPETSLLNFKCAPLKSSKRRSFLEKDFAYCDNLRHFVSEESLQFSEDESPYHRVPIDTDYLSLVDSSSNSDSLSHKSAADKLSEEVDEIWNDLENYIKKNEEKTRDRVLAAFPVCKDDMQERLHAGSTPELSKDVEYSLSTLSLPETPIFPKTVKPRAATISEANLRLEDPTPCKENSFMSLNRSSFSSEMPFVDSPYEPASSVLSSTPAEGVENDLAVVDKTKNRVFMMARQYSQKIKKANQLLKVKSPEQEQPASRQQKLKHKDLAAILEEKKQGGPAIGARIAEYSQLYDQIVFRDSTPKVQKEAGAAPQEPSAGRFSTPTSPPRSQPACDCSRAEDWLLHSTYSNGELADFSPCSESQDPKSKNSFTEAGTKSNSKQLPSAGSVPSLQISNRLHVPAQRWSAIISQPNKENLHQDHVYNSLGRRVSNVKPQAYSRSQSSSSIVVNRSGESIVYNNEIDKKRLHLNRNFRFNSHQTPGIASGYTGPEMRKQIPENYSDMILQDSQKVLRVNRASPLTAQMATQNYFSNFKDTEDGEGDDDDYVEIKSEDEGSDLETSQNQTRKSDPKLRNTDAVPSEMFCGKTVSCTPAKSASSKHALTPYLTAYSDSDKLNDYLWRVPSPNQQNIVQSLREKFQCLSSSSFA</sequence>
<dbReference type="SUPFAM" id="SSF48065">
    <property type="entry name" value="DBL homology domain (DH-domain)"/>
    <property type="match status" value="1"/>
</dbReference>
<dbReference type="InterPro" id="IPR000219">
    <property type="entry name" value="DH_dom"/>
</dbReference>
<dbReference type="PANTHER" id="PTHR45924:SF1">
    <property type="entry name" value="PLECKSTRIN HOMOLOGY DOMAIN-CONTAINING FAMILY G MEMBER 1"/>
    <property type="match status" value="1"/>
</dbReference>
<dbReference type="Gene3D" id="1.20.900.10">
    <property type="entry name" value="Dbl homology (DH) domain"/>
    <property type="match status" value="1"/>
</dbReference>
<dbReference type="CDD" id="cd00160">
    <property type="entry name" value="RhoGEF"/>
    <property type="match status" value="1"/>
</dbReference>
<feature type="region of interest" description="Disordered" evidence="3">
    <location>
        <begin position="1117"/>
        <end position="1150"/>
    </location>
</feature>
<proteinExistence type="predicted"/>
<evidence type="ECO:0000256" key="1">
    <source>
        <dbReference type="ARBA" id="ARBA00022553"/>
    </source>
</evidence>
<dbReference type="FunFam" id="2.30.29.30:FF:000132">
    <property type="entry name" value="pleckstrin homology domain-containing family G member 2"/>
    <property type="match status" value="1"/>
</dbReference>
<dbReference type="GO" id="GO:0031267">
    <property type="term" value="F:small GTPase binding"/>
    <property type="evidence" value="ECO:0007669"/>
    <property type="project" value="TreeGrafter"/>
</dbReference>
<name>A0A7K8RNY3_9PASS</name>
<dbReference type="Pfam" id="PF22697">
    <property type="entry name" value="SOS1_NGEF_PH"/>
    <property type="match status" value="1"/>
</dbReference>
<feature type="compositionally biased region" description="Basic and acidic residues" evidence="3">
    <location>
        <begin position="81"/>
        <end position="96"/>
    </location>
</feature>
<feature type="compositionally biased region" description="Polar residues" evidence="3">
    <location>
        <begin position="1129"/>
        <end position="1150"/>
    </location>
</feature>
<feature type="region of interest" description="Disordered" evidence="3">
    <location>
        <begin position="1065"/>
        <end position="1096"/>
    </location>
</feature>
<feature type="domain" description="PH" evidence="4">
    <location>
        <begin position="320"/>
        <end position="419"/>
    </location>
</feature>
<feature type="non-terminal residue" evidence="6">
    <location>
        <position position="1408"/>
    </location>
</feature>
<dbReference type="PANTHER" id="PTHR45924">
    <property type="entry name" value="FI17866P1"/>
    <property type="match status" value="1"/>
</dbReference>
<feature type="compositionally biased region" description="Basic and acidic residues" evidence="3">
    <location>
        <begin position="689"/>
        <end position="711"/>
    </location>
</feature>
<accession>A0A7K8RNY3</accession>
<dbReference type="InterPro" id="IPR043324">
    <property type="entry name" value="PH_PLEKHG1_G2_G3"/>
</dbReference>
<dbReference type="GO" id="GO:0005829">
    <property type="term" value="C:cytosol"/>
    <property type="evidence" value="ECO:0007669"/>
    <property type="project" value="UniProtKB-ARBA"/>
</dbReference>
<feature type="region of interest" description="Disordered" evidence="3">
    <location>
        <begin position="56"/>
        <end position="101"/>
    </location>
</feature>
<dbReference type="GO" id="GO:0005085">
    <property type="term" value="F:guanyl-nucleotide exchange factor activity"/>
    <property type="evidence" value="ECO:0007669"/>
    <property type="project" value="UniProtKB-KW"/>
</dbReference>
<keyword evidence="1" id="KW-0597">Phosphoprotein</keyword>
<feature type="region of interest" description="Disordered" evidence="3">
    <location>
        <begin position="689"/>
        <end position="728"/>
    </location>
</feature>
<feature type="domain" description="DH" evidence="5">
    <location>
        <begin position="116"/>
        <end position="296"/>
    </location>
</feature>
<feature type="compositionally biased region" description="Low complexity" evidence="3">
    <location>
        <begin position="574"/>
        <end position="585"/>
    </location>
</feature>
<dbReference type="InterPro" id="IPR001849">
    <property type="entry name" value="PH_domain"/>
</dbReference>
<organism evidence="6 7">
    <name type="scientific">Rhodinocichla rosea</name>
    <dbReference type="NCBI Taxonomy" id="58203"/>
    <lineage>
        <taxon>Eukaryota</taxon>
        <taxon>Metazoa</taxon>
        <taxon>Chordata</taxon>
        <taxon>Craniata</taxon>
        <taxon>Vertebrata</taxon>
        <taxon>Euteleostomi</taxon>
        <taxon>Archelosauria</taxon>
        <taxon>Archosauria</taxon>
        <taxon>Dinosauria</taxon>
        <taxon>Saurischia</taxon>
        <taxon>Theropoda</taxon>
        <taxon>Coelurosauria</taxon>
        <taxon>Aves</taxon>
        <taxon>Neognathae</taxon>
        <taxon>Neoaves</taxon>
        <taxon>Telluraves</taxon>
        <taxon>Australaves</taxon>
        <taxon>Passeriformes</taxon>
        <taxon>Thraupidae</taxon>
        <taxon>Rhodinocichla</taxon>
    </lineage>
</organism>
<keyword evidence="7" id="KW-1185">Reference proteome</keyword>
<comment type="caution">
    <text evidence="6">The sequence shown here is derived from an EMBL/GenBank/DDBJ whole genome shotgun (WGS) entry which is preliminary data.</text>
</comment>
<dbReference type="SMART" id="SM00325">
    <property type="entry name" value="RhoGEF"/>
    <property type="match status" value="1"/>
</dbReference>
<dbReference type="PROSITE" id="PS50010">
    <property type="entry name" value="DH_2"/>
    <property type="match status" value="1"/>
</dbReference>
<feature type="compositionally biased region" description="Low complexity" evidence="3">
    <location>
        <begin position="9"/>
        <end position="21"/>
    </location>
</feature>
<dbReference type="SUPFAM" id="SSF50729">
    <property type="entry name" value="PH domain-like"/>
    <property type="match status" value="1"/>
</dbReference>
<dbReference type="CDD" id="cd13243">
    <property type="entry name" value="PH_PLEKHG1_G2_G3"/>
    <property type="match status" value="1"/>
</dbReference>
<keyword evidence="2" id="KW-0344">Guanine-nucleotide releasing factor</keyword>
<dbReference type="Pfam" id="PF00621">
    <property type="entry name" value="RhoGEF"/>
    <property type="match status" value="1"/>
</dbReference>
<evidence type="ECO:0000256" key="2">
    <source>
        <dbReference type="ARBA" id="ARBA00022658"/>
    </source>
</evidence>
<evidence type="ECO:0000259" key="4">
    <source>
        <dbReference type="PROSITE" id="PS50003"/>
    </source>
</evidence>
<feature type="region of interest" description="Disordered" evidence="3">
    <location>
        <begin position="1313"/>
        <end position="1339"/>
    </location>
</feature>
<feature type="compositionally biased region" description="Low complexity" evidence="3">
    <location>
        <begin position="712"/>
        <end position="721"/>
    </location>
</feature>
<dbReference type="InterPro" id="IPR055251">
    <property type="entry name" value="SOS1_NGEF_PH"/>
</dbReference>
<dbReference type="SMART" id="SM00233">
    <property type="entry name" value="PH"/>
    <property type="match status" value="1"/>
</dbReference>
<dbReference type="FunFam" id="1.20.900.10:FF:000019">
    <property type="entry name" value="Pleckstrin homology domain-containing family G member 1"/>
    <property type="match status" value="1"/>
</dbReference>
<evidence type="ECO:0000256" key="3">
    <source>
        <dbReference type="SAM" id="MobiDB-lite"/>
    </source>
</evidence>
<feature type="region of interest" description="Disordered" evidence="3">
    <location>
        <begin position="574"/>
        <end position="663"/>
    </location>
</feature>
<evidence type="ECO:0000313" key="7">
    <source>
        <dbReference type="Proteomes" id="UP000574210"/>
    </source>
</evidence>
<dbReference type="InterPro" id="IPR035899">
    <property type="entry name" value="DBL_dom_sf"/>
</dbReference>
<dbReference type="Gene3D" id="2.30.29.30">
    <property type="entry name" value="Pleckstrin-homology domain (PH domain)/Phosphotyrosine-binding domain (PTB)"/>
    <property type="match status" value="1"/>
</dbReference>
<feature type="region of interest" description="Disordered" evidence="3">
    <location>
        <begin position="1"/>
        <end position="29"/>
    </location>
</feature>
<reference evidence="6 7" key="1">
    <citation type="submission" date="2019-09" db="EMBL/GenBank/DDBJ databases">
        <title>Bird 10,000 Genomes (B10K) Project - Family phase.</title>
        <authorList>
            <person name="Zhang G."/>
        </authorList>
    </citation>
    <scope>NUCLEOTIDE SEQUENCE [LARGE SCALE GENOMIC DNA]</scope>
    <source>
        <strain evidence="6">B10K-CU-031-12</strain>
        <tissue evidence="6">Muscle</tissue>
    </source>
</reference>
<dbReference type="Proteomes" id="UP000574210">
    <property type="component" value="Unassembled WGS sequence"/>
</dbReference>
<dbReference type="PROSITE" id="PS50003">
    <property type="entry name" value="PH_DOMAIN"/>
    <property type="match status" value="1"/>
</dbReference>
<dbReference type="EMBL" id="VWYZ01000077">
    <property type="protein sequence ID" value="NXF18974.1"/>
    <property type="molecule type" value="Genomic_DNA"/>
</dbReference>
<protein>
    <submittedName>
        <fullName evidence="6">PKHG1 protein</fullName>
    </submittedName>
</protein>
<feature type="region of interest" description="Disordered" evidence="3">
    <location>
        <begin position="448"/>
        <end position="478"/>
    </location>
</feature>
<feature type="compositionally biased region" description="Basic and acidic residues" evidence="3">
    <location>
        <begin position="636"/>
        <end position="647"/>
    </location>
</feature>